<evidence type="ECO:0000313" key="2">
    <source>
        <dbReference type="EMBL" id="GJT42980.1"/>
    </source>
</evidence>
<reference evidence="2" key="1">
    <citation type="journal article" date="2022" name="Int. J. Mol. Sci.">
        <title>Draft Genome of Tanacetum Coccineum: Genomic Comparison of Closely Related Tanacetum-Family Plants.</title>
        <authorList>
            <person name="Yamashiro T."/>
            <person name="Shiraishi A."/>
            <person name="Nakayama K."/>
            <person name="Satake H."/>
        </authorList>
    </citation>
    <scope>NUCLEOTIDE SEQUENCE</scope>
</reference>
<evidence type="ECO:0000256" key="1">
    <source>
        <dbReference type="SAM" id="MobiDB-lite"/>
    </source>
</evidence>
<feature type="region of interest" description="Disordered" evidence="1">
    <location>
        <begin position="348"/>
        <end position="392"/>
    </location>
</feature>
<protein>
    <submittedName>
        <fullName evidence="2">Uncharacterized protein</fullName>
    </submittedName>
</protein>
<gene>
    <name evidence="2" type="ORF">Tco_0951695</name>
</gene>
<dbReference type="Proteomes" id="UP001151760">
    <property type="component" value="Unassembled WGS sequence"/>
</dbReference>
<comment type="caution">
    <text evidence="2">The sequence shown here is derived from an EMBL/GenBank/DDBJ whole genome shotgun (WGS) entry which is preliminary data.</text>
</comment>
<dbReference type="CDD" id="cd09272">
    <property type="entry name" value="RNase_HI_RT_Ty1"/>
    <property type="match status" value="1"/>
</dbReference>
<organism evidence="2 3">
    <name type="scientific">Tanacetum coccineum</name>
    <dbReference type="NCBI Taxonomy" id="301880"/>
    <lineage>
        <taxon>Eukaryota</taxon>
        <taxon>Viridiplantae</taxon>
        <taxon>Streptophyta</taxon>
        <taxon>Embryophyta</taxon>
        <taxon>Tracheophyta</taxon>
        <taxon>Spermatophyta</taxon>
        <taxon>Magnoliopsida</taxon>
        <taxon>eudicotyledons</taxon>
        <taxon>Gunneridae</taxon>
        <taxon>Pentapetalae</taxon>
        <taxon>asterids</taxon>
        <taxon>campanulids</taxon>
        <taxon>Asterales</taxon>
        <taxon>Asteraceae</taxon>
        <taxon>Asteroideae</taxon>
        <taxon>Anthemideae</taxon>
        <taxon>Anthemidinae</taxon>
        <taxon>Tanacetum</taxon>
    </lineage>
</organism>
<evidence type="ECO:0000313" key="3">
    <source>
        <dbReference type="Proteomes" id="UP001151760"/>
    </source>
</evidence>
<name>A0ABQ5DUW1_9ASTR</name>
<keyword evidence="3" id="KW-1185">Reference proteome</keyword>
<feature type="compositionally biased region" description="Polar residues" evidence="1">
    <location>
        <begin position="348"/>
        <end position="379"/>
    </location>
</feature>
<sequence length="392" mass="44237">MEPKKVTQVVDNESIICVVKNPVYHSKTKHIEIRHHFIRDSYEKKLIEMVKIHTDYNVADLLTKAFDVTRISKIDCLLSSEVGDEAVHKELGDRMERAATTASSLEAEQDSGSGPSNHMANLEFCDKHNMIAYLQKSEGSEGFHQIIDFLNDSHIQYSLIENPTIYVSFIKQFCRTSTARISATGEVELTATIDGQEKTITEASLRRHLKLEDNGGVTTLPNSEIFEQLALMGMQLILINLHFKRFSSNIATAIICLATTRTFNFSKFIFDAMVKNLDNPHKFLMYPRFIQICLNKQRRLLQPHTRTFPTPVLTQKVFSNMKRVTKGYSREDIPLFASMITASETSPLRITSSPSLSPQHTPFTAPSTSQPSNIQTTPVTEEAASMPHESPL</sequence>
<dbReference type="EMBL" id="BQNB010015691">
    <property type="protein sequence ID" value="GJT42980.1"/>
    <property type="molecule type" value="Genomic_DNA"/>
</dbReference>
<proteinExistence type="predicted"/>
<reference evidence="2" key="2">
    <citation type="submission" date="2022-01" db="EMBL/GenBank/DDBJ databases">
        <authorList>
            <person name="Yamashiro T."/>
            <person name="Shiraishi A."/>
            <person name="Satake H."/>
            <person name="Nakayama K."/>
        </authorList>
    </citation>
    <scope>NUCLEOTIDE SEQUENCE</scope>
</reference>
<accession>A0ABQ5DUW1</accession>